<reference evidence="4" key="1">
    <citation type="submission" date="2021-02" db="EMBL/GenBank/DDBJ databases">
        <authorList>
            <person name="Nowell W R."/>
        </authorList>
    </citation>
    <scope>NUCLEOTIDE SEQUENCE</scope>
</reference>
<dbReference type="EMBL" id="CAJOBP010000518">
    <property type="protein sequence ID" value="CAF4188826.1"/>
    <property type="molecule type" value="Genomic_DNA"/>
</dbReference>
<proteinExistence type="predicted"/>
<dbReference type="GO" id="GO:0000246">
    <property type="term" value="F:Delta24(24-1) sterol reductase activity"/>
    <property type="evidence" value="ECO:0007669"/>
    <property type="project" value="TreeGrafter"/>
</dbReference>
<dbReference type="GO" id="GO:0008202">
    <property type="term" value="P:steroid metabolic process"/>
    <property type="evidence" value="ECO:0007669"/>
    <property type="project" value="TreeGrafter"/>
</dbReference>
<dbReference type="PANTHER" id="PTHR10801">
    <property type="entry name" value="24-DEHYDROCHOLESTEROL REDUCTASE"/>
    <property type="match status" value="1"/>
</dbReference>
<gene>
    <name evidence="4" type="ORF">UJA718_LOCUS5795</name>
</gene>
<keyword evidence="3" id="KW-0472">Membrane</keyword>
<organism evidence="4 5">
    <name type="scientific">Rotaria socialis</name>
    <dbReference type="NCBI Taxonomy" id="392032"/>
    <lineage>
        <taxon>Eukaryota</taxon>
        <taxon>Metazoa</taxon>
        <taxon>Spiralia</taxon>
        <taxon>Gnathifera</taxon>
        <taxon>Rotifera</taxon>
        <taxon>Eurotatoria</taxon>
        <taxon>Bdelloidea</taxon>
        <taxon>Philodinida</taxon>
        <taxon>Philodinidae</taxon>
        <taxon>Rotaria</taxon>
    </lineage>
</organism>
<dbReference type="GO" id="GO:0005737">
    <property type="term" value="C:cytoplasm"/>
    <property type="evidence" value="ECO:0007669"/>
    <property type="project" value="TreeGrafter"/>
</dbReference>
<evidence type="ECO:0000313" key="4">
    <source>
        <dbReference type="EMBL" id="CAF4188826.1"/>
    </source>
</evidence>
<comment type="caution">
    <text evidence="4">The sequence shown here is derived from an EMBL/GenBank/DDBJ whole genome shotgun (WGS) entry which is preliminary data.</text>
</comment>
<feature type="region of interest" description="Disordered" evidence="2">
    <location>
        <begin position="56"/>
        <end position="80"/>
    </location>
</feature>
<evidence type="ECO:0000256" key="2">
    <source>
        <dbReference type="SAM" id="MobiDB-lite"/>
    </source>
</evidence>
<dbReference type="GO" id="GO:0016020">
    <property type="term" value="C:membrane"/>
    <property type="evidence" value="ECO:0007669"/>
    <property type="project" value="TreeGrafter"/>
</dbReference>
<evidence type="ECO:0000256" key="1">
    <source>
        <dbReference type="ARBA" id="ARBA00023002"/>
    </source>
</evidence>
<keyword evidence="5" id="KW-1185">Reference proteome</keyword>
<accession>A0A820AIC0</accession>
<keyword evidence="1" id="KW-0560">Oxidoreductase</keyword>
<dbReference type="PANTHER" id="PTHR10801:SF0">
    <property type="entry name" value="DELTA(24)-STEROL REDUCTASE"/>
    <property type="match status" value="1"/>
</dbReference>
<sequence>MTTPGRTEYPQQIAPTNWSDSQLHQMSRSSGWNADLNHPLNSQVSISQVNTPQFRPSTTAQMARSNDWNSSNHLGSIEMNQNKNTNSQFSFSKVCEKMTSTKLVFLLVGFILCAIPLSIFVTLWINSSASSATTSTASATDTTTTLPTQCYAYTTINDAYRNYVNGYGCCYTPFDTISYIASGWYRITGSAGSKLLTTAVTTTSICGASYPGYFNGTLPATAGTSVSGTVCFYTGAMAGVIQYFRDEFLPVHQNAEYIDRSSLVQKLKNFTPILLQCTKPEESVQNMPAVVIMNFSSNYGEKLKISFLNKGFTALANIIQRNGSNIHARAQLTLMVHITKMEMQLWLVVLLFMKIEDLSARTNLTQQLEQWKSIALKTISHPQIIKLIEDLMHEVFGRNTEIKTMTKTPIQVYFISIDFPTLRGFPGLNELLINDNYFSTKIFEWKSNTRLLNSITKMDLITIALHECAHVRIRQQVDDINMSPRKMLQFCQIKKPKCDQEFGRLAEMILFKEQTTCPTEDSDLFCGALGAWGTFALLITATLSVITAKSGCLVRCNYFRTNRPIEYLSSLNHEDYVDAIVFSDYTAVITGERIDPLSLPKTPKIQIFSKAWDPWYYQHVKALYSKSDLRVITEYVSLKNYLFRYARGAFWRGRYSLNPLQDIVQHFPRSIRNILNFLPFGSYNIVSRTLLSPVFTTSSLYKRLHASPISTIADTLLIQDIYIPKSKSKEFLSFLQSEKLFMQGNGVLEPIWLCSIRLIDTPQKLSPHFKNIGGNNEDSSFINFCLWSRQFSWQSGSSNVRNVTKLLDKKLGD</sequence>
<protein>
    <submittedName>
        <fullName evidence="4">Uncharacterized protein</fullName>
    </submittedName>
</protein>
<name>A0A820AIC0_9BILA</name>
<keyword evidence="3" id="KW-1133">Transmembrane helix</keyword>
<dbReference type="AlphaFoldDB" id="A0A820AIC0"/>
<dbReference type="InterPro" id="IPR040165">
    <property type="entry name" value="Diminuto-like"/>
</dbReference>
<keyword evidence="3" id="KW-0812">Transmembrane</keyword>
<feature type="transmembrane region" description="Helical" evidence="3">
    <location>
        <begin position="103"/>
        <end position="125"/>
    </location>
</feature>
<evidence type="ECO:0000313" key="5">
    <source>
        <dbReference type="Proteomes" id="UP000663873"/>
    </source>
</evidence>
<feature type="region of interest" description="Disordered" evidence="2">
    <location>
        <begin position="1"/>
        <end position="21"/>
    </location>
</feature>
<evidence type="ECO:0000256" key="3">
    <source>
        <dbReference type="SAM" id="Phobius"/>
    </source>
</evidence>
<dbReference type="Proteomes" id="UP000663873">
    <property type="component" value="Unassembled WGS sequence"/>
</dbReference>